<dbReference type="EMBL" id="FR799618">
    <property type="protein sequence ID" value="CBZ36733.1"/>
    <property type="molecule type" value="Genomic_DNA"/>
</dbReference>
<accession>E9BNA5</accession>
<evidence type="ECO:0000313" key="2">
    <source>
        <dbReference type="Proteomes" id="UP000008980"/>
    </source>
</evidence>
<dbReference type="PANTHER" id="PTHR40744">
    <property type="entry name" value="SODIUM STIBOGLUCONATE RESISTANCE PROTEIN-RELATED"/>
    <property type="match status" value="1"/>
</dbReference>
<dbReference type="PANTHER" id="PTHR40744:SF1">
    <property type="entry name" value="SODIUM STIBOGLUCONATE RESISTANCE PROTEIN"/>
    <property type="match status" value="1"/>
</dbReference>
<dbReference type="GeneID" id="13385809"/>
<organism evidence="1 2">
    <name type="scientific">Leishmania donovani</name>
    <dbReference type="NCBI Taxonomy" id="5661"/>
    <lineage>
        <taxon>Eukaryota</taxon>
        <taxon>Discoba</taxon>
        <taxon>Euglenozoa</taxon>
        <taxon>Kinetoplastea</taxon>
        <taxon>Metakinetoplastina</taxon>
        <taxon>Trypanosomatida</taxon>
        <taxon>Trypanosomatidae</taxon>
        <taxon>Leishmaniinae</taxon>
        <taxon>Leishmania</taxon>
    </lineage>
</organism>
<evidence type="ECO:0000313" key="1">
    <source>
        <dbReference type="EMBL" id="CBZ36733.1"/>
    </source>
</evidence>
<name>E9BNA5_LEIDO</name>
<dbReference type="AlphaFoldDB" id="E9BNA5"/>
<dbReference type="RefSeq" id="XP_003863419.1">
    <property type="nucleotide sequence ID" value="XM_003863371.1"/>
</dbReference>
<reference evidence="2" key="2">
    <citation type="submission" date="2011-02" db="EMBL/GenBank/DDBJ databases">
        <title>Whole genome sequencing of Leishmania donovani clinical lines reveals dynamic variation related to drug resistance.</title>
        <authorList>
            <person name="Downing T."/>
            <person name="Imamura H."/>
            <person name="Sanders M."/>
            <person name="Decuypere S."/>
            <person name="Hertz-Fowler C."/>
            <person name="Clark T.G."/>
            <person name="Rijal S."/>
            <person name="Sundar S."/>
            <person name="Quail M.A."/>
            <person name="De Doncker S."/>
            <person name="Maes I."/>
            <person name="Vanaerschot M."/>
            <person name="Stark O."/>
            <person name="Schonian G."/>
            <person name="Dujardin J.C."/>
            <person name="Berriman M."/>
        </authorList>
    </citation>
    <scope>NUCLEOTIDE SEQUENCE [LARGE SCALE GENOMIC DNA]</scope>
    <source>
        <strain evidence="2">BPK282A1</strain>
    </source>
</reference>
<proteinExistence type="predicted"/>
<dbReference type="KEGG" id="ldo:LDBPK_073400"/>
<gene>
    <name evidence="1" type="ORF">LDBPK_073400</name>
</gene>
<protein>
    <submittedName>
        <fullName evidence="1">Uncharacterized protein</fullName>
    </submittedName>
</protein>
<dbReference type="Proteomes" id="UP000008980">
    <property type="component" value="Chromosome 31"/>
</dbReference>
<sequence>MLRKMSGIPESAELINNVTNLVTGLYGPDSSEWHIIASILRKHLEG</sequence>
<dbReference type="SMR" id="E9BNA5"/>
<reference evidence="1 2" key="1">
    <citation type="journal article" date="2011" name="Genome Res.">
        <title>Whole genome sequencing of multiple Leishmania donovani clinical isolates provides insights into population structure and mechanisms of drug resistance.</title>
        <authorList>
            <person name="Downing T."/>
            <person name="Imamura H."/>
            <person name="Decuypere S."/>
            <person name="Clark T.G."/>
            <person name="Coombs G.H."/>
            <person name="Cotton J.A."/>
            <person name="Hilley J.D."/>
            <person name="de Doncker S."/>
            <person name="Maes I."/>
            <person name="Mottram J.C."/>
            <person name="Quail M.A."/>
            <person name="Rijal S."/>
            <person name="Sanders M."/>
            <person name="Schonian G."/>
            <person name="Stark O."/>
            <person name="Sundar S."/>
            <person name="Vanaerschot M."/>
            <person name="Hertz-Fowler C."/>
            <person name="Dujardin J.C."/>
            <person name="Berriman M."/>
        </authorList>
    </citation>
    <scope>NUCLEOTIDE SEQUENCE [LARGE SCALE GENOMIC DNA]</scope>
    <source>
        <strain evidence="1 2">BPK282A1</strain>
    </source>
</reference>